<proteinExistence type="predicted"/>
<evidence type="ECO:0000256" key="2">
    <source>
        <dbReference type="ARBA" id="ARBA00022723"/>
    </source>
</evidence>
<evidence type="ECO:0000313" key="5">
    <source>
        <dbReference type="Proteomes" id="UP001605036"/>
    </source>
</evidence>
<sequence length="200" mass="22347">MALEDALSSEVEWPNRMERERISNAFALKGFPGCVGLIDGTLLKLSQQPKKDGETYFDCKRNYSLNAQVVCDNKKNHIFFSGMPGACADSTCLRRSSLYEKLKIDTHISSQFFDAGQYLIADSGYVPLPHLVCAYRNAAGSPEREDVEVESRNFNLTVKIRSVGCGVLLETLCKVEKLKELTAALNRTSENTEKQIAKIR</sequence>
<organism evidence="4 5">
    <name type="scientific">Riccia fluitans</name>
    <dbReference type="NCBI Taxonomy" id="41844"/>
    <lineage>
        <taxon>Eukaryota</taxon>
        <taxon>Viridiplantae</taxon>
        <taxon>Streptophyta</taxon>
        <taxon>Embryophyta</taxon>
        <taxon>Marchantiophyta</taxon>
        <taxon>Marchantiopsida</taxon>
        <taxon>Marchantiidae</taxon>
        <taxon>Marchantiales</taxon>
        <taxon>Ricciaceae</taxon>
        <taxon>Riccia</taxon>
    </lineage>
</organism>
<name>A0ABD1XET2_9MARC</name>
<evidence type="ECO:0000256" key="1">
    <source>
        <dbReference type="ARBA" id="ARBA00001968"/>
    </source>
</evidence>
<comment type="cofactor">
    <cofactor evidence="1">
        <name>a divalent metal cation</name>
        <dbReference type="ChEBI" id="CHEBI:60240"/>
    </cofactor>
</comment>
<keyword evidence="2" id="KW-0479">Metal-binding</keyword>
<evidence type="ECO:0000259" key="3">
    <source>
        <dbReference type="Pfam" id="PF13359"/>
    </source>
</evidence>
<dbReference type="GO" id="GO:0046872">
    <property type="term" value="F:metal ion binding"/>
    <property type="evidence" value="ECO:0007669"/>
    <property type="project" value="UniProtKB-KW"/>
</dbReference>
<gene>
    <name evidence="4" type="ORF">R1flu_026032</name>
</gene>
<evidence type="ECO:0000313" key="4">
    <source>
        <dbReference type="EMBL" id="KAL2607459.1"/>
    </source>
</evidence>
<protein>
    <recommendedName>
        <fullName evidence="3">DDE Tnp4 domain-containing protein</fullName>
    </recommendedName>
</protein>
<dbReference type="EMBL" id="JBHFFA010000008">
    <property type="protein sequence ID" value="KAL2607459.1"/>
    <property type="molecule type" value="Genomic_DNA"/>
</dbReference>
<dbReference type="AlphaFoldDB" id="A0ABD1XET2"/>
<accession>A0ABD1XET2</accession>
<dbReference type="Proteomes" id="UP001605036">
    <property type="component" value="Unassembled WGS sequence"/>
</dbReference>
<dbReference type="Pfam" id="PF13359">
    <property type="entry name" value="DDE_Tnp_4"/>
    <property type="match status" value="1"/>
</dbReference>
<reference evidence="4 5" key="1">
    <citation type="submission" date="2024-09" db="EMBL/GenBank/DDBJ databases">
        <title>Chromosome-scale assembly of Riccia fluitans.</title>
        <authorList>
            <person name="Paukszto L."/>
            <person name="Sawicki J."/>
            <person name="Karawczyk K."/>
            <person name="Piernik-Szablinska J."/>
            <person name="Szczecinska M."/>
            <person name="Mazdziarz M."/>
        </authorList>
    </citation>
    <scope>NUCLEOTIDE SEQUENCE [LARGE SCALE GENOMIC DNA]</scope>
    <source>
        <strain evidence="4">Rf_01</strain>
        <tissue evidence="4">Aerial parts of the thallus</tissue>
    </source>
</reference>
<comment type="caution">
    <text evidence="4">The sequence shown here is derived from an EMBL/GenBank/DDBJ whole genome shotgun (WGS) entry which is preliminary data.</text>
</comment>
<dbReference type="InterPro" id="IPR027806">
    <property type="entry name" value="HARBI1_dom"/>
</dbReference>
<feature type="domain" description="DDE Tnp4" evidence="3">
    <location>
        <begin position="38"/>
        <end position="155"/>
    </location>
</feature>
<keyword evidence="5" id="KW-1185">Reference proteome</keyword>